<dbReference type="GeneID" id="36580717"/>
<evidence type="ECO:0000313" key="2">
    <source>
        <dbReference type="EMBL" id="PMD58620.1"/>
    </source>
</evidence>
<dbReference type="InParanoid" id="A0A2J6T6G9"/>
<feature type="region of interest" description="Disordered" evidence="1">
    <location>
        <begin position="1"/>
        <end position="54"/>
    </location>
</feature>
<gene>
    <name evidence="2" type="ORF">K444DRAFT_413836</name>
</gene>
<accession>A0A2J6T6G9</accession>
<protein>
    <submittedName>
        <fullName evidence="2">Uncharacterized protein</fullName>
    </submittedName>
</protein>
<dbReference type="EMBL" id="KZ613817">
    <property type="protein sequence ID" value="PMD58620.1"/>
    <property type="molecule type" value="Genomic_DNA"/>
</dbReference>
<feature type="region of interest" description="Disordered" evidence="1">
    <location>
        <begin position="183"/>
        <end position="207"/>
    </location>
</feature>
<reference evidence="2 3" key="1">
    <citation type="submission" date="2016-04" db="EMBL/GenBank/DDBJ databases">
        <title>A degradative enzymes factory behind the ericoid mycorrhizal symbiosis.</title>
        <authorList>
            <consortium name="DOE Joint Genome Institute"/>
            <person name="Martino E."/>
            <person name="Morin E."/>
            <person name="Grelet G."/>
            <person name="Kuo A."/>
            <person name="Kohler A."/>
            <person name="Daghino S."/>
            <person name="Barry K."/>
            <person name="Choi C."/>
            <person name="Cichocki N."/>
            <person name="Clum A."/>
            <person name="Copeland A."/>
            <person name="Hainaut M."/>
            <person name="Haridas S."/>
            <person name="Labutti K."/>
            <person name="Lindquist E."/>
            <person name="Lipzen A."/>
            <person name="Khouja H.-R."/>
            <person name="Murat C."/>
            <person name="Ohm R."/>
            <person name="Olson A."/>
            <person name="Spatafora J."/>
            <person name="Veneault-Fourrey C."/>
            <person name="Henrissat B."/>
            <person name="Grigoriev I."/>
            <person name="Martin F."/>
            <person name="Perotto S."/>
        </authorList>
    </citation>
    <scope>NUCLEOTIDE SEQUENCE [LARGE SCALE GENOMIC DNA]</scope>
    <source>
        <strain evidence="2 3">E</strain>
    </source>
</reference>
<dbReference type="RefSeq" id="XP_024735524.1">
    <property type="nucleotide sequence ID" value="XM_024872637.1"/>
</dbReference>
<name>A0A2J6T6G9_9HELO</name>
<sequence length="207" mass="22404">MLRQRRLGKAYSPPSSPLLTAISDPLPSGIQRSMSERSAMGTGRSEFWSTSDSNTMIGPIGTGTYQPYMPGAPATYRNDNGTYRSELSTNTGGNDGGGRGVMGAFGIRTSMNRSPSGLDNGEPRDWNLDFKEGWDEKVDVSPSSLLPPVATLAGERGRMESLRVDGMRFEIVGEPKRFEVTRKETFKPNEKPLGGRSRPLAGGIGQN</sequence>
<evidence type="ECO:0000313" key="3">
    <source>
        <dbReference type="Proteomes" id="UP000235371"/>
    </source>
</evidence>
<keyword evidence="3" id="KW-1185">Reference proteome</keyword>
<evidence type="ECO:0000256" key="1">
    <source>
        <dbReference type="SAM" id="MobiDB-lite"/>
    </source>
</evidence>
<proteinExistence type="predicted"/>
<dbReference type="Proteomes" id="UP000235371">
    <property type="component" value="Unassembled WGS sequence"/>
</dbReference>
<dbReference type="AlphaFoldDB" id="A0A2J6T6G9"/>
<dbReference type="OrthoDB" id="3563478at2759"/>
<organism evidence="2 3">
    <name type="scientific">Hyaloscypha bicolor E</name>
    <dbReference type="NCBI Taxonomy" id="1095630"/>
    <lineage>
        <taxon>Eukaryota</taxon>
        <taxon>Fungi</taxon>
        <taxon>Dikarya</taxon>
        <taxon>Ascomycota</taxon>
        <taxon>Pezizomycotina</taxon>
        <taxon>Leotiomycetes</taxon>
        <taxon>Helotiales</taxon>
        <taxon>Hyaloscyphaceae</taxon>
        <taxon>Hyaloscypha</taxon>
        <taxon>Hyaloscypha bicolor</taxon>
    </lineage>
</organism>